<feature type="compositionally biased region" description="Low complexity" evidence="6">
    <location>
        <begin position="107"/>
        <end position="121"/>
    </location>
</feature>
<dbReference type="GO" id="GO:0006364">
    <property type="term" value="P:rRNA processing"/>
    <property type="evidence" value="ECO:0007669"/>
    <property type="project" value="UniProtKB-KW"/>
</dbReference>
<feature type="repeat" description="Pumilio" evidence="5">
    <location>
        <begin position="435"/>
        <end position="470"/>
    </location>
</feature>
<keyword evidence="9" id="KW-1185">Reference proteome</keyword>
<feature type="domain" description="PUM-HD" evidence="7">
    <location>
        <begin position="215"/>
        <end position="575"/>
    </location>
</feature>
<feature type="region of interest" description="Disordered" evidence="6">
    <location>
        <begin position="1"/>
        <end position="27"/>
    </location>
</feature>
<evidence type="ECO:0000256" key="1">
    <source>
        <dbReference type="ARBA" id="ARBA00022517"/>
    </source>
</evidence>
<dbReference type="PROSITE" id="PS50303">
    <property type="entry name" value="PUM_HD"/>
    <property type="match status" value="1"/>
</dbReference>
<evidence type="ECO:0000313" key="8">
    <source>
        <dbReference type="EMBL" id="EGD93372.1"/>
    </source>
</evidence>
<feature type="repeat" description="Pumilio" evidence="5">
    <location>
        <begin position="363"/>
        <end position="398"/>
    </location>
</feature>
<dbReference type="OrthoDB" id="668540at2759"/>
<dbReference type="InterPro" id="IPR016024">
    <property type="entry name" value="ARM-type_fold"/>
</dbReference>
<accession>F2RPY7</accession>
<dbReference type="InterPro" id="IPR033712">
    <property type="entry name" value="Pumilio_RNA-bd"/>
</dbReference>
<dbReference type="GO" id="GO:0000288">
    <property type="term" value="P:nuclear-transcribed mRNA catabolic process, deadenylation-dependent decay"/>
    <property type="evidence" value="ECO:0007669"/>
    <property type="project" value="TreeGrafter"/>
</dbReference>
<feature type="region of interest" description="Disordered" evidence="6">
    <location>
        <begin position="72"/>
        <end position="132"/>
    </location>
</feature>
<dbReference type="InterPro" id="IPR001313">
    <property type="entry name" value="Pumilio_RNA-bd_rpt"/>
</dbReference>
<dbReference type="EMBL" id="GG698479">
    <property type="protein sequence ID" value="EGD93372.1"/>
    <property type="molecule type" value="Genomic_DNA"/>
</dbReference>
<dbReference type="Gene3D" id="1.25.10.10">
    <property type="entry name" value="Leucine-rich Repeat Variant"/>
    <property type="match status" value="1"/>
</dbReference>
<feature type="compositionally biased region" description="Polar residues" evidence="6">
    <location>
        <begin position="601"/>
        <end position="611"/>
    </location>
</feature>
<feature type="compositionally biased region" description="Low complexity" evidence="6">
    <location>
        <begin position="580"/>
        <end position="591"/>
    </location>
</feature>
<feature type="region of interest" description="Disordered" evidence="6">
    <location>
        <begin position="176"/>
        <end position="239"/>
    </location>
</feature>
<evidence type="ECO:0000256" key="3">
    <source>
        <dbReference type="ARBA" id="ARBA00022737"/>
    </source>
</evidence>
<protein>
    <recommendedName>
        <fullName evidence="7">PUM-HD domain-containing protein</fullName>
    </recommendedName>
</protein>
<dbReference type="InterPro" id="IPR011989">
    <property type="entry name" value="ARM-like"/>
</dbReference>
<evidence type="ECO:0000313" key="9">
    <source>
        <dbReference type="Proteomes" id="UP000009172"/>
    </source>
</evidence>
<gene>
    <name evidence="8" type="ORF">TESG_08275</name>
</gene>
<keyword evidence="1" id="KW-0690">Ribosome biogenesis</keyword>
<evidence type="ECO:0000256" key="5">
    <source>
        <dbReference type="PROSITE-ProRule" id="PRU00317"/>
    </source>
</evidence>
<keyword evidence="2" id="KW-0698">rRNA processing</keyword>
<dbReference type="CDD" id="cd07920">
    <property type="entry name" value="Pumilio"/>
    <property type="match status" value="1"/>
</dbReference>
<feature type="repeat" description="Pumilio" evidence="5">
    <location>
        <begin position="327"/>
        <end position="362"/>
    </location>
</feature>
<evidence type="ECO:0000256" key="4">
    <source>
        <dbReference type="ARBA" id="ARBA00024893"/>
    </source>
</evidence>
<proteinExistence type="predicted"/>
<feature type="repeat" description="Pumilio" evidence="5">
    <location>
        <begin position="510"/>
        <end position="549"/>
    </location>
</feature>
<dbReference type="Proteomes" id="UP000009172">
    <property type="component" value="Unassembled WGS sequence"/>
</dbReference>
<dbReference type="PANTHER" id="PTHR12537">
    <property type="entry name" value="RNA BINDING PROTEIN PUMILIO-RELATED"/>
    <property type="match status" value="1"/>
</dbReference>
<feature type="repeat" description="Pumilio" evidence="5">
    <location>
        <begin position="399"/>
        <end position="434"/>
    </location>
</feature>
<feature type="compositionally biased region" description="Polar residues" evidence="6">
    <location>
        <begin position="229"/>
        <end position="239"/>
    </location>
</feature>
<dbReference type="PANTHER" id="PTHR12537:SF12">
    <property type="entry name" value="MATERNAL PROTEIN PUMILIO"/>
    <property type="match status" value="1"/>
</dbReference>
<dbReference type="HOGENOM" id="CLU_004017_4_3_1"/>
<name>F2RPY7_TRIT1</name>
<evidence type="ECO:0000256" key="2">
    <source>
        <dbReference type="ARBA" id="ARBA00022552"/>
    </source>
</evidence>
<comment type="function">
    <text evidence="4">RNA-binding nucleolar protein required for pre-rRNA processing. Involved in production of 18S rRNA and assembly of small ribosomal subunit.</text>
</comment>
<feature type="compositionally biased region" description="Polar residues" evidence="6">
    <location>
        <begin position="122"/>
        <end position="132"/>
    </location>
</feature>
<dbReference type="SMART" id="SM00025">
    <property type="entry name" value="Pumilio"/>
    <property type="match status" value="6"/>
</dbReference>
<keyword evidence="3" id="KW-0677">Repeat</keyword>
<dbReference type="AlphaFoldDB" id="F2RPY7"/>
<feature type="compositionally biased region" description="Polar residues" evidence="6">
    <location>
        <begin position="176"/>
        <end position="203"/>
    </location>
</feature>
<dbReference type="PROSITE" id="PS50302">
    <property type="entry name" value="PUM"/>
    <property type="match status" value="5"/>
</dbReference>
<evidence type="ECO:0000259" key="7">
    <source>
        <dbReference type="PROSITE" id="PS50303"/>
    </source>
</evidence>
<dbReference type="SUPFAM" id="SSF48371">
    <property type="entry name" value="ARM repeat"/>
    <property type="match status" value="1"/>
</dbReference>
<dbReference type="GO" id="GO:0003730">
    <property type="term" value="F:mRNA 3'-UTR binding"/>
    <property type="evidence" value="ECO:0007669"/>
    <property type="project" value="TreeGrafter"/>
</dbReference>
<sequence>MAAIGMSSTASQQTARTNGRNSTPLSGYASERTTLAQSSAAFGSGGWNSNIWSRSATTGISSTMVENTHPKEVATTAGGDAVTGSRSLLPSSEAEGWAGQPLPWNFSPTSSSHASSGNARSNTPPGHSTTVNPITRSEALSYLASAQPSASNMPNSNRVSNWSHYHTTCDSPASTTAFDNGVGRNSQHASTINGITNGNSSHNGLPVQEPQMNPFDHGNTLPFRENARSNDQSSYFPPASSINLASMTPSSSHFGGGTPRHSISTGHDVKVAGALAEHRQQALPPRPSFHSAHRMTPSCPVPYNIEPEEPKLFEHGNQAQKRLLAQQMQGNICSLSVQTYGCRTVQKALEHVLVEQQATMVKELEDSVMKCVTNQNGNHVIQKAIERVPNQHIRFIIDEFRGQIPRYATHTYGCRVIQRMLEHCPLADRLSILAEIHACTPSLISDQYGNYVIQHIIEFGEEVDKNKIISIVLGQAVHFSKHKFASNVVEKSITFGTMEQRLAITRILSAVNEKGEGPLLGLMRDQYGNYVIQKSLSVLEGEDYKMLVSRILPLMPLLKKCSYGKQIAGIEGHLHKYGNPAPSSPTSPADSGKPLGLDVDNNANSLAYTRDNSPVYDLSPVTADRSSIPSANTSVLEECPNEMAKEDGSAILKPAAVI</sequence>
<dbReference type="GO" id="GO:0005737">
    <property type="term" value="C:cytoplasm"/>
    <property type="evidence" value="ECO:0007669"/>
    <property type="project" value="TreeGrafter"/>
</dbReference>
<reference evidence="9" key="1">
    <citation type="journal article" date="2012" name="MBio">
        <title>Comparative genome analysis of Trichophyton rubrum and related dermatophytes reveals candidate genes involved in infection.</title>
        <authorList>
            <person name="Martinez D.A."/>
            <person name="Oliver B.G."/>
            <person name="Graeser Y."/>
            <person name="Goldberg J.M."/>
            <person name="Li W."/>
            <person name="Martinez-Rossi N.M."/>
            <person name="Monod M."/>
            <person name="Shelest E."/>
            <person name="Barton R.C."/>
            <person name="Birch E."/>
            <person name="Brakhage A.A."/>
            <person name="Chen Z."/>
            <person name="Gurr S.J."/>
            <person name="Heiman D."/>
            <person name="Heitman J."/>
            <person name="Kosti I."/>
            <person name="Rossi A."/>
            <person name="Saif S."/>
            <person name="Samalova M."/>
            <person name="Saunders C.W."/>
            <person name="Shea T."/>
            <person name="Summerbell R.C."/>
            <person name="Xu J."/>
            <person name="Young S."/>
            <person name="Zeng Q."/>
            <person name="Birren B.W."/>
            <person name="Cuomo C.A."/>
            <person name="White T.C."/>
        </authorList>
    </citation>
    <scope>NUCLEOTIDE SEQUENCE [LARGE SCALE GENOMIC DNA]</scope>
    <source>
        <strain evidence="9">CBS 112818</strain>
    </source>
</reference>
<dbReference type="Pfam" id="PF00806">
    <property type="entry name" value="PUF"/>
    <property type="match status" value="6"/>
</dbReference>
<feature type="region of interest" description="Disordered" evidence="6">
    <location>
        <begin position="578"/>
        <end position="611"/>
    </location>
</feature>
<dbReference type="InterPro" id="IPR033133">
    <property type="entry name" value="PUM-HD"/>
</dbReference>
<organism evidence="8 9">
    <name type="scientific">Trichophyton tonsurans (strain CBS 112818)</name>
    <name type="common">Scalp ringworm fungus</name>
    <dbReference type="NCBI Taxonomy" id="647933"/>
    <lineage>
        <taxon>Eukaryota</taxon>
        <taxon>Fungi</taxon>
        <taxon>Dikarya</taxon>
        <taxon>Ascomycota</taxon>
        <taxon>Pezizomycotina</taxon>
        <taxon>Eurotiomycetes</taxon>
        <taxon>Eurotiomycetidae</taxon>
        <taxon>Onygenales</taxon>
        <taxon>Arthrodermataceae</taxon>
        <taxon>Trichophyton</taxon>
    </lineage>
</organism>
<evidence type="ECO:0000256" key="6">
    <source>
        <dbReference type="SAM" id="MobiDB-lite"/>
    </source>
</evidence>